<feature type="region of interest" description="Disordered" evidence="2">
    <location>
        <begin position="231"/>
        <end position="250"/>
    </location>
</feature>
<dbReference type="PANTHER" id="PTHR47655">
    <property type="entry name" value="QUINIC ACID UTILIZATION ACTIVATOR"/>
    <property type="match status" value="1"/>
</dbReference>
<dbReference type="EMBL" id="CP058935">
    <property type="protein sequence ID" value="QLI70989.1"/>
    <property type="molecule type" value="Genomic_DNA"/>
</dbReference>
<dbReference type="Proteomes" id="UP000510686">
    <property type="component" value="Chromosome 4"/>
</dbReference>
<dbReference type="InterPro" id="IPR001138">
    <property type="entry name" value="Zn2Cys6_DnaBD"/>
</dbReference>
<keyword evidence="5" id="KW-1185">Reference proteome</keyword>
<dbReference type="GO" id="GO:0000981">
    <property type="term" value="F:DNA-binding transcription factor activity, RNA polymerase II-specific"/>
    <property type="evidence" value="ECO:0007669"/>
    <property type="project" value="InterPro"/>
</dbReference>
<dbReference type="SMART" id="SM00066">
    <property type="entry name" value="GAL4"/>
    <property type="match status" value="1"/>
</dbReference>
<dbReference type="OrthoDB" id="5098081at2759"/>
<name>A0A7D5ZAC6_9HYPO</name>
<evidence type="ECO:0000259" key="3">
    <source>
        <dbReference type="PROSITE" id="PS50048"/>
    </source>
</evidence>
<dbReference type="AlphaFoldDB" id="A0A7D5ZAC6"/>
<reference evidence="4 5" key="1">
    <citation type="submission" date="2020-07" db="EMBL/GenBank/DDBJ databases">
        <title>Telomere length de novo assembly of all 7 chromosomes of the fungus, Metarhizium brunneum, using a novel assembly pipeline.</title>
        <authorList>
            <person name="Saud z."/>
            <person name="Kortsinoglou A."/>
            <person name="Kouvelis V.N."/>
            <person name="Butt T.M."/>
        </authorList>
    </citation>
    <scope>NUCLEOTIDE SEQUENCE [LARGE SCALE GENOMIC DNA]</scope>
    <source>
        <strain evidence="4 5">4556</strain>
    </source>
</reference>
<dbReference type="Pfam" id="PF00172">
    <property type="entry name" value="Zn_clus"/>
    <property type="match status" value="1"/>
</dbReference>
<dbReference type="SUPFAM" id="SSF57701">
    <property type="entry name" value="Zn2/Cys6 DNA-binding domain"/>
    <property type="match status" value="1"/>
</dbReference>
<dbReference type="PROSITE" id="PS50048">
    <property type="entry name" value="ZN2_CY6_FUNGAL_2"/>
    <property type="match status" value="1"/>
</dbReference>
<keyword evidence="1" id="KW-0539">Nucleus</keyword>
<accession>A0A7D5ZAC6</accession>
<feature type="compositionally biased region" description="Polar residues" evidence="2">
    <location>
        <begin position="31"/>
        <end position="45"/>
    </location>
</feature>
<dbReference type="GO" id="GO:0008270">
    <property type="term" value="F:zinc ion binding"/>
    <property type="evidence" value="ECO:0007669"/>
    <property type="project" value="InterPro"/>
</dbReference>
<dbReference type="InterPro" id="IPR036864">
    <property type="entry name" value="Zn2-C6_fun-type_DNA-bd_sf"/>
</dbReference>
<protein>
    <submittedName>
        <fullName evidence="4">Fluconazole resistance protein 1</fullName>
    </submittedName>
</protein>
<dbReference type="PROSITE" id="PS00463">
    <property type="entry name" value="ZN2_CY6_FUNGAL_1"/>
    <property type="match status" value="1"/>
</dbReference>
<dbReference type="KEGG" id="mbrn:26247226"/>
<dbReference type="GeneID" id="26247226"/>
<dbReference type="RefSeq" id="XP_014540006.2">
    <property type="nucleotide sequence ID" value="XM_014684520.2"/>
</dbReference>
<dbReference type="PANTHER" id="PTHR47655:SF3">
    <property type="entry name" value="ZN(II)2CYS6 TRANSCRIPTION FACTOR (EUROFUNG)"/>
    <property type="match status" value="1"/>
</dbReference>
<dbReference type="InterPro" id="IPR052783">
    <property type="entry name" value="Metabolic/Drug-Res_Regulator"/>
</dbReference>
<feature type="domain" description="Zn(2)-C6 fungal-type" evidence="3">
    <location>
        <begin position="57"/>
        <end position="86"/>
    </location>
</feature>
<gene>
    <name evidence="4" type="primary">FCR1</name>
    <name evidence="4" type="ORF">G6M90_00g068870</name>
</gene>
<dbReference type="CDD" id="cd00067">
    <property type="entry name" value="GAL4"/>
    <property type="match status" value="1"/>
</dbReference>
<evidence type="ECO:0000256" key="2">
    <source>
        <dbReference type="SAM" id="MobiDB-lite"/>
    </source>
</evidence>
<sequence length="312" mass="34555">MAHEKTGFHMHRSSLPTAKMRTLIPGEEQPKSQTSNESQGGTSSLLRRPRYDRVRAACERCRVKKSKCDNGRPCSRCKDDGVFCTTSTGKKKEYKQPPPGYAEILENNHYTLIATIYKLYDMVRSNQSWDRQEPDLNQEGQPVIHTIARLLGCARRVDDTISVGASLPETESDMVDLACQLLHHQRSQGQSPPATDADGSLPSSLDSPPYEPTSQTTFLDTAACVATVPTPSFAENSDEDSRTPSRNLQVNGPYGTCITPELFLTGSVFQDWGAGLEPCNIEQYGAREIFDDDSMSQGDPIEWQSFLLSLLS</sequence>
<feature type="region of interest" description="Disordered" evidence="2">
    <location>
        <begin position="184"/>
        <end position="214"/>
    </location>
</feature>
<organism evidence="4 5">
    <name type="scientific">Metarhizium brunneum</name>
    <dbReference type="NCBI Taxonomy" id="500148"/>
    <lineage>
        <taxon>Eukaryota</taxon>
        <taxon>Fungi</taxon>
        <taxon>Dikarya</taxon>
        <taxon>Ascomycota</taxon>
        <taxon>Pezizomycotina</taxon>
        <taxon>Sordariomycetes</taxon>
        <taxon>Hypocreomycetidae</taxon>
        <taxon>Hypocreales</taxon>
        <taxon>Clavicipitaceae</taxon>
        <taxon>Metarhizium</taxon>
    </lineage>
</organism>
<evidence type="ECO:0000313" key="4">
    <source>
        <dbReference type="EMBL" id="QLI70989.1"/>
    </source>
</evidence>
<feature type="region of interest" description="Disordered" evidence="2">
    <location>
        <begin position="1"/>
        <end position="48"/>
    </location>
</feature>
<proteinExistence type="predicted"/>
<evidence type="ECO:0000313" key="5">
    <source>
        <dbReference type="Proteomes" id="UP000510686"/>
    </source>
</evidence>
<evidence type="ECO:0000256" key="1">
    <source>
        <dbReference type="ARBA" id="ARBA00023242"/>
    </source>
</evidence>
<dbReference type="Gene3D" id="4.10.240.10">
    <property type="entry name" value="Zn(2)-C6 fungal-type DNA-binding domain"/>
    <property type="match status" value="1"/>
</dbReference>